<feature type="transmembrane region" description="Helical" evidence="7">
    <location>
        <begin position="45"/>
        <end position="65"/>
    </location>
</feature>
<comment type="domain">
    <text evidence="7">The DHHC domain is required for palmitoyltransferase activity.</text>
</comment>
<feature type="transmembrane region" description="Helical" evidence="7">
    <location>
        <begin position="7"/>
        <end position="25"/>
    </location>
</feature>
<keyword evidence="5 7" id="KW-0472">Membrane</keyword>
<name>A0A1L8HY30_XENLA</name>
<dbReference type="GO" id="GO:0019706">
    <property type="term" value="F:protein-cysteine S-palmitoyltransferase activity"/>
    <property type="evidence" value="ECO:0007669"/>
    <property type="project" value="UniProtKB-EC"/>
</dbReference>
<reference evidence="10" key="1">
    <citation type="submission" date="2025-08" db="UniProtKB">
        <authorList>
            <consortium name="RefSeq"/>
        </authorList>
    </citation>
    <scope>IDENTIFICATION</scope>
    <source>
        <strain evidence="10">J_2021</strain>
        <tissue evidence="10">Erythrocytes</tissue>
    </source>
</reference>
<dbReference type="PROSITE" id="PS50216">
    <property type="entry name" value="DHHC"/>
    <property type="match status" value="1"/>
</dbReference>
<sequence length="265" mass="31365">MGLSLHFVVDPQGWCCVGAIFFIWLYNTLFVPKLILFPRFEEGHISIAAIWAYYLTSIFCVISLLRASTADPGKLQDTPKIPLTEQELWELCNKCNMMRPKRSHHCSRCGHCVRRMDHHCPWINNCVGEDNHWLFLQLCFYTQLLSGYTLVLDFCHYYYFLPLKAINWDMFIFRHELALLRISTFMGIVMFGGMCSLFYTQIMGILTDTTTIEKMANCCDEISRARKPWQQTFSEVFGTRWKILWFIPFRRRQPLRVSYYFANHV</sequence>
<keyword evidence="9" id="KW-1185">Reference proteome</keyword>
<dbReference type="STRING" id="8355.A0A1L8HY30"/>
<keyword evidence="2 7" id="KW-0808">Transferase</keyword>
<keyword evidence="6 7" id="KW-0012">Acyltransferase</keyword>
<evidence type="ECO:0000256" key="1">
    <source>
        <dbReference type="ARBA" id="ARBA00004141"/>
    </source>
</evidence>
<dbReference type="OrthoDB" id="331948at2759"/>
<dbReference type="Bgee" id="108713991">
    <property type="expression patterns" value="Expressed in blastula and 19 other cell types or tissues"/>
</dbReference>
<dbReference type="InterPro" id="IPR001594">
    <property type="entry name" value="Palmitoyltrfase_DHHC"/>
</dbReference>
<feature type="transmembrane region" description="Helical" evidence="7">
    <location>
        <begin position="179"/>
        <end position="199"/>
    </location>
</feature>
<feature type="domain" description="Palmitoyltransferase DHHC" evidence="8">
    <location>
        <begin position="89"/>
        <end position="216"/>
    </location>
</feature>
<dbReference type="PaxDb" id="8355-A0A1L8HY30"/>
<evidence type="ECO:0000256" key="7">
    <source>
        <dbReference type="RuleBase" id="RU079119"/>
    </source>
</evidence>
<comment type="subcellular location">
    <subcellularLocation>
        <location evidence="1">Membrane</location>
        <topology evidence="1">Multi-pass membrane protein</topology>
    </subcellularLocation>
</comment>
<evidence type="ECO:0000256" key="3">
    <source>
        <dbReference type="ARBA" id="ARBA00022692"/>
    </source>
</evidence>
<evidence type="ECO:0000313" key="11">
    <source>
        <dbReference type="Xenbase" id="XB-GENE-6488330"/>
    </source>
</evidence>
<keyword evidence="3 7" id="KW-0812">Transmembrane</keyword>
<evidence type="ECO:0000256" key="5">
    <source>
        <dbReference type="ARBA" id="ARBA00023136"/>
    </source>
</evidence>
<evidence type="ECO:0000313" key="10">
    <source>
        <dbReference type="RefSeq" id="XP_018113283.1"/>
    </source>
</evidence>
<evidence type="ECO:0000259" key="8">
    <source>
        <dbReference type="Pfam" id="PF01529"/>
    </source>
</evidence>
<dbReference type="AlphaFoldDB" id="A0A1L8HY30"/>
<dbReference type="GeneID" id="108713991"/>
<dbReference type="OMA" id="WLFNTLF"/>
<organism evidence="9 10">
    <name type="scientific">Xenopus laevis</name>
    <name type="common">African clawed frog</name>
    <dbReference type="NCBI Taxonomy" id="8355"/>
    <lineage>
        <taxon>Eukaryota</taxon>
        <taxon>Metazoa</taxon>
        <taxon>Chordata</taxon>
        <taxon>Craniata</taxon>
        <taxon>Vertebrata</taxon>
        <taxon>Euteleostomi</taxon>
        <taxon>Amphibia</taxon>
        <taxon>Batrachia</taxon>
        <taxon>Anura</taxon>
        <taxon>Pipoidea</taxon>
        <taxon>Pipidae</taxon>
        <taxon>Xenopodinae</taxon>
        <taxon>Xenopus</taxon>
        <taxon>Xenopus</taxon>
    </lineage>
</organism>
<dbReference type="InterPro" id="IPR039859">
    <property type="entry name" value="PFA4/ZDH16/20/ERF2-like"/>
</dbReference>
<dbReference type="GO" id="GO:0005794">
    <property type="term" value="C:Golgi apparatus"/>
    <property type="evidence" value="ECO:0007669"/>
    <property type="project" value="TreeGrafter"/>
</dbReference>
<accession>A0A1L8HY30</accession>
<evidence type="ECO:0000313" key="9">
    <source>
        <dbReference type="Proteomes" id="UP000186698"/>
    </source>
</evidence>
<dbReference type="PANTHER" id="PTHR22883:SF11">
    <property type="entry name" value="PALMITOYLTRANSFERASE ZDHHC21"/>
    <property type="match status" value="1"/>
</dbReference>
<feature type="transmembrane region" description="Helical" evidence="7">
    <location>
        <begin position="138"/>
        <end position="159"/>
    </location>
</feature>
<dbReference type="Pfam" id="PF01529">
    <property type="entry name" value="DHHC"/>
    <property type="match status" value="1"/>
</dbReference>
<protein>
    <recommendedName>
        <fullName evidence="7">Palmitoyltransferase</fullName>
        <ecNumber evidence="7">2.3.1.225</ecNumber>
    </recommendedName>
</protein>
<comment type="catalytic activity">
    <reaction evidence="7">
        <text>L-cysteinyl-[protein] + hexadecanoyl-CoA = S-hexadecanoyl-L-cysteinyl-[protein] + CoA</text>
        <dbReference type="Rhea" id="RHEA:36683"/>
        <dbReference type="Rhea" id="RHEA-COMP:10131"/>
        <dbReference type="Rhea" id="RHEA-COMP:11032"/>
        <dbReference type="ChEBI" id="CHEBI:29950"/>
        <dbReference type="ChEBI" id="CHEBI:57287"/>
        <dbReference type="ChEBI" id="CHEBI:57379"/>
        <dbReference type="ChEBI" id="CHEBI:74151"/>
        <dbReference type="EC" id="2.3.1.225"/>
    </reaction>
</comment>
<keyword evidence="4 7" id="KW-1133">Transmembrane helix</keyword>
<comment type="similarity">
    <text evidence="7">Belongs to the DHHC palmitoyltransferase family.</text>
</comment>
<dbReference type="PANTHER" id="PTHR22883">
    <property type="entry name" value="ZINC FINGER DHHC DOMAIN CONTAINING PROTEIN"/>
    <property type="match status" value="1"/>
</dbReference>
<dbReference type="Xenbase" id="XB-GENE-6488330">
    <property type="gene designation" value="zdhhc21.L"/>
</dbReference>
<dbReference type="GO" id="GO:0006612">
    <property type="term" value="P:protein targeting to membrane"/>
    <property type="evidence" value="ECO:0007669"/>
    <property type="project" value="TreeGrafter"/>
</dbReference>
<dbReference type="Proteomes" id="UP000186698">
    <property type="component" value="Chromosome 1L"/>
</dbReference>
<dbReference type="CTD" id="108713991"/>
<dbReference type="GO" id="GO:0005783">
    <property type="term" value="C:endoplasmic reticulum"/>
    <property type="evidence" value="ECO:0007669"/>
    <property type="project" value="TreeGrafter"/>
</dbReference>
<proteinExistence type="inferred from homology"/>
<evidence type="ECO:0000256" key="4">
    <source>
        <dbReference type="ARBA" id="ARBA00022989"/>
    </source>
</evidence>
<gene>
    <name evidence="10 11" type="primary">zdhhc21.L</name>
</gene>
<evidence type="ECO:0000256" key="2">
    <source>
        <dbReference type="ARBA" id="ARBA00022679"/>
    </source>
</evidence>
<evidence type="ECO:0000256" key="6">
    <source>
        <dbReference type="ARBA" id="ARBA00023315"/>
    </source>
</evidence>
<dbReference type="RefSeq" id="XP_018113283.1">
    <property type="nucleotide sequence ID" value="XM_018257794.2"/>
</dbReference>
<dbReference type="KEGG" id="xla:108713991"/>
<dbReference type="AGR" id="Xenbase:XB-GENE-6488330"/>
<dbReference type="EC" id="2.3.1.225" evidence="7"/>
<dbReference type="GO" id="GO:0016020">
    <property type="term" value="C:membrane"/>
    <property type="evidence" value="ECO:0007669"/>
    <property type="project" value="UniProtKB-SubCell"/>
</dbReference>